<feature type="transmembrane region" description="Helical" evidence="5">
    <location>
        <begin position="192"/>
        <end position="215"/>
    </location>
</feature>
<dbReference type="Pfam" id="PF00083">
    <property type="entry name" value="Sugar_tr"/>
    <property type="match status" value="1"/>
</dbReference>
<evidence type="ECO:0000256" key="1">
    <source>
        <dbReference type="ARBA" id="ARBA00004141"/>
    </source>
</evidence>
<dbReference type="InterPro" id="IPR005828">
    <property type="entry name" value="MFS_sugar_transport-like"/>
</dbReference>
<dbReference type="Gene3D" id="1.20.1250.20">
    <property type="entry name" value="MFS general substrate transporter like domains"/>
    <property type="match status" value="1"/>
</dbReference>
<dbReference type="GO" id="GO:0016020">
    <property type="term" value="C:membrane"/>
    <property type="evidence" value="ECO:0007669"/>
    <property type="project" value="UniProtKB-SubCell"/>
</dbReference>
<keyword evidence="3 5" id="KW-1133">Transmembrane helix</keyword>
<dbReference type="InterPro" id="IPR005829">
    <property type="entry name" value="Sugar_transporter_CS"/>
</dbReference>
<name>A0A8C5N4S0_GOUWI</name>
<keyword evidence="4 5" id="KW-0472">Membrane</keyword>
<protein>
    <submittedName>
        <fullName evidence="7">Solute carrier family 22 member 5-like</fullName>
    </submittedName>
</protein>
<feature type="transmembrane region" description="Helical" evidence="5">
    <location>
        <begin position="143"/>
        <end position="162"/>
    </location>
</feature>
<comment type="subcellular location">
    <subcellularLocation>
        <location evidence="1">Membrane</location>
        <topology evidence="1">Multi-pass membrane protein</topology>
    </subcellularLocation>
</comment>
<evidence type="ECO:0000256" key="2">
    <source>
        <dbReference type="ARBA" id="ARBA00022692"/>
    </source>
</evidence>
<accession>A0A8C5N4S0</accession>
<organism evidence="7 8">
    <name type="scientific">Gouania willdenowi</name>
    <name type="common">Blunt-snouted clingfish</name>
    <name type="synonym">Lepadogaster willdenowi</name>
    <dbReference type="NCBI Taxonomy" id="441366"/>
    <lineage>
        <taxon>Eukaryota</taxon>
        <taxon>Metazoa</taxon>
        <taxon>Chordata</taxon>
        <taxon>Craniata</taxon>
        <taxon>Vertebrata</taxon>
        <taxon>Euteleostomi</taxon>
        <taxon>Actinopterygii</taxon>
        <taxon>Neopterygii</taxon>
        <taxon>Teleostei</taxon>
        <taxon>Neoteleostei</taxon>
        <taxon>Acanthomorphata</taxon>
        <taxon>Ovalentaria</taxon>
        <taxon>Blenniimorphae</taxon>
        <taxon>Blenniiformes</taxon>
        <taxon>Gobiesocoidei</taxon>
        <taxon>Gobiesocidae</taxon>
        <taxon>Gobiesocinae</taxon>
        <taxon>Gouania</taxon>
    </lineage>
</organism>
<gene>
    <name evidence="7" type="primary">LOC114475351</name>
</gene>
<reference evidence="7" key="3">
    <citation type="submission" date="2025-09" db="UniProtKB">
        <authorList>
            <consortium name="Ensembl"/>
        </authorList>
    </citation>
    <scope>IDENTIFICATION</scope>
</reference>
<feature type="transmembrane region" description="Helical" evidence="5">
    <location>
        <begin position="457"/>
        <end position="477"/>
    </location>
</feature>
<keyword evidence="8" id="KW-1185">Reference proteome</keyword>
<dbReference type="PROSITE" id="PS00216">
    <property type="entry name" value="SUGAR_TRANSPORT_1"/>
    <property type="match status" value="1"/>
</dbReference>
<feature type="domain" description="Major facilitator superfamily (MFS) profile" evidence="6">
    <location>
        <begin position="87"/>
        <end position="508"/>
    </location>
</feature>
<dbReference type="Proteomes" id="UP000694680">
    <property type="component" value="Chromosome 14"/>
</dbReference>
<evidence type="ECO:0000256" key="3">
    <source>
        <dbReference type="ARBA" id="ARBA00022989"/>
    </source>
</evidence>
<feature type="transmembrane region" description="Helical" evidence="5">
    <location>
        <begin position="427"/>
        <end position="445"/>
    </location>
</feature>
<dbReference type="GO" id="GO:0022857">
    <property type="term" value="F:transmembrane transporter activity"/>
    <property type="evidence" value="ECO:0007669"/>
    <property type="project" value="InterPro"/>
</dbReference>
<proteinExistence type="predicted"/>
<dbReference type="InterPro" id="IPR020846">
    <property type="entry name" value="MFS_dom"/>
</dbReference>
<feature type="transmembrane region" description="Helical" evidence="5">
    <location>
        <begin position="395"/>
        <end position="415"/>
    </location>
</feature>
<evidence type="ECO:0000256" key="4">
    <source>
        <dbReference type="ARBA" id="ARBA00023136"/>
    </source>
</evidence>
<feature type="transmembrane region" description="Helical" evidence="5">
    <location>
        <begin position="262"/>
        <end position="280"/>
    </location>
</feature>
<dbReference type="InterPro" id="IPR036259">
    <property type="entry name" value="MFS_trans_sf"/>
</dbReference>
<feature type="transmembrane region" description="Helical" evidence="5">
    <location>
        <begin position="360"/>
        <end position="383"/>
    </location>
</feature>
<feature type="transmembrane region" description="Helical" evidence="5">
    <location>
        <begin position="20"/>
        <end position="42"/>
    </location>
</feature>
<sequence length="523" mass="58805">MKEFEETTAFLGQWGSYQKIVFFLMCCTAIPNGLALFSLVFLNDIPKHHCLIPEVNLTKEWHAAVIPIEVLNGKQELSRCSRYRLDVVLNLSAQGLNPGVDVNLTDLDQESCVDGWNYSKEIYQSTLVSEFNMVCKDQWKQPFTFSVFFIGVLFGSFISGLLSDRFGRKPVLFATMAIHNIFTFATILSPSWTVLCILIFIASSGNIFYSVWVFFPYCSTGCEILNGKVRVLYSSLGISFGYSIGYMLLPLFAYFLRDWKSLQVGLALPVLFYIPMWWMITESPRWLLSQGRVEEAEAILKNAARKNKVHAPNVMFGDDEAKKYCIVLSFLSYCNALLYCTLGLIIITNGWIPDRILGHFFVGFIFLRGCFLSALAEVPAYISSWLALQYISRRLAIVCILAVAGSSLYLIQLVPEGFSGVTIALEMLGKYAVTTGLALVFAYTAEIYPTALRNTGTGVCATVSRIGSILSPFLLTFCVYYKFMPQLVLGTLAFVSLFTTFLMPETFKKPLPQTVEEMSKREQ</sequence>
<dbReference type="AlphaFoldDB" id="A0A8C5N4S0"/>
<evidence type="ECO:0000259" key="6">
    <source>
        <dbReference type="PROSITE" id="PS50850"/>
    </source>
</evidence>
<dbReference type="SUPFAM" id="SSF103473">
    <property type="entry name" value="MFS general substrate transporter"/>
    <property type="match status" value="1"/>
</dbReference>
<feature type="transmembrane region" description="Helical" evidence="5">
    <location>
        <begin position="236"/>
        <end position="256"/>
    </location>
</feature>
<evidence type="ECO:0000256" key="5">
    <source>
        <dbReference type="SAM" id="Phobius"/>
    </source>
</evidence>
<reference evidence="7" key="1">
    <citation type="submission" date="2020-06" db="EMBL/GenBank/DDBJ databases">
        <authorList>
            <consortium name="Wellcome Sanger Institute Data Sharing"/>
        </authorList>
    </citation>
    <scope>NUCLEOTIDE SEQUENCE [LARGE SCALE GENOMIC DNA]</scope>
</reference>
<evidence type="ECO:0000313" key="7">
    <source>
        <dbReference type="Ensembl" id="ENSGWIP00000029820.1"/>
    </source>
</evidence>
<dbReference type="Ensembl" id="ENSGWIT00000032535.1">
    <property type="protein sequence ID" value="ENSGWIP00000029820.1"/>
    <property type="gene ID" value="ENSGWIG00000015567.1"/>
</dbReference>
<keyword evidence="2 5" id="KW-0812">Transmembrane</keyword>
<feature type="transmembrane region" description="Helical" evidence="5">
    <location>
        <begin position="324"/>
        <end position="348"/>
    </location>
</feature>
<dbReference type="PANTHER" id="PTHR24064">
    <property type="entry name" value="SOLUTE CARRIER FAMILY 22 MEMBER"/>
    <property type="match status" value="1"/>
</dbReference>
<dbReference type="PROSITE" id="PS50850">
    <property type="entry name" value="MFS"/>
    <property type="match status" value="1"/>
</dbReference>
<evidence type="ECO:0000313" key="8">
    <source>
        <dbReference type="Proteomes" id="UP000694680"/>
    </source>
</evidence>
<reference evidence="7" key="2">
    <citation type="submission" date="2025-08" db="UniProtKB">
        <authorList>
            <consortium name="Ensembl"/>
        </authorList>
    </citation>
    <scope>IDENTIFICATION</scope>
</reference>